<gene>
    <name evidence="1" type="ORF">GCM10007359_17360</name>
</gene>
<name>A0A917IW09_9MICC</name>
<proteinExistence type="predicted"/>
<dbReference type="AlphaFoldDB" id="A0A917IW09"/>
<reference evidence="1 2" key="1">
    <citation type="journal article" date="2014" name="Int. J. Syst. Evol. Microbiol.">
        <title>Complete genome sequence of Corynebacterium casei LMG S-19264T (=DSM 44701T), isolated from a smear-ripened cheese.</title>
        <authorList>
            <consortium name="US DOE Joint Genome Institute (JGI-PGF)"/>
            <person name="Walter F."/>
            <person name="Albersmeier A."/>
            <person name="Kalinowski J."/>
            <person name="Ruckert C."/>
        </authorList>
    </citation>
    <scope>NUCLEOTIDE SEQUENCE [LARGE SCALE GENOMIC DNA]</scope>
    <source>
        <strain evidence="1 2">CCM 8669</strain>
    </source>
</reference>
<organism evidence="1 2">
    <name type="scientific">Rothia aerolata</name>
    <dbReference type="NCBI Taxonomy" id="1812262"/>
    <lineage>
        <taxon>Bacteria</taxon>
        <taxon>Bacillati</taxon>
        <taxon>Actinomycetota</taxon>
        <taxon>Actinomycetes</taxon>
        <taxon>Micrococcales</taxon>
        <taxon>Micrococcaceae</taxon>
        <taxon>Rothia</taxon>
    </lineage>
</organism>
<evidence type="ECO:0000313" key="2">
    <source>
        <dbReference type="Proteomes" id="UP000600171"/>
    </source>
</evidence>
<keyword evidence="2" id="KW-1185">Reference proteome</keyword>
<dbReference type="EMBL" id="BMDC01000003">
    <property type="protein sequence ID" value="GGH64768.1"/>
    <property type="molecule type" value="Genomic_DNA"/>
</dbReference>
<protein>
    <submittedName>
        <fullName evidence="1">Uncharacterized protein</fullName>
    </submittedName>
</protein>
<sequence>MQREGLPRFMFQKLATSLEDAGSPVYQQILGYIPLQLTLSPHASPSQEAGICLVCENSIALMIATVPVPTSAPAAVSVNQ</sequence>
<comment type="caution">
    <text evidence="1">The sequence shown here is derived from an EMBL/GenBank/DDBJ whole genome shotgun (WGS) entry which is preliminary data.</text>
</comment>
<accession>A0A917IW09</accession>
<evidence type="ECO:0000313" key="1">
    <source>
        <dbReference type="EMBL" id="GGH64768.1"/>
    </source>
</evidence>
<dbReference type="Proteomes" id="UP000600171">
    <property type="component" value="Unassembled WGS sequence"/>
</dbReference>